<feature type="region of interest" description="Disordered" evidence="1">
    <location>
        <begin position="1"/>
        <end position="40"/>
    </location>
</feature>
<reference evidence="2" key="2">
    <citation type="submission" date="2025-08" db="UniProtKB">
        <authorList>
            <consortium name="RefSeq"/>
        </authorList>
    </citation>
    <scope>IDENTIFICATION</scope>
</reference>
<feature type="compositionally biased region" description="Polar residues" evidence="1">
    <location>
        <begin position="20"/>
        <end position="29"/>
    </location>
</feature>
<dbReference type="RefSeq" id="XP_059601064.1">
    <property type="nucleotide sequence ID" value="XM_059748667.1"/>
</dbReference>
<feature type="compositionally biased region" description="Basic residues" evidence="1">
    <location>
        <begin position="105"/>
        <end position="124"/>
    </location>
</feature>
<dbReference type="GeneID" id="84591513"/>
<dbReference type="VEuPathDB" id="FungiDB:An07g08680"/>
<sequence length="124" mass="14364">MEGGLERGTGSGTNERGETKSGNQDTTYLDSKEGDRIERVKKDGNYPTVLCFGSRSRMMGWMNELVRSEVWFRNRNVGPILSRFTIYVQLYIENYSKIHENYSNKQKHQRKKESKKTPHAKIAS</sequence>
<feature type="region of interest" description="Disordered" evidence="1">
    <location>
        <begin position="101"/>
        <end position="124"/>
    </location>
</feature>
<organism evidence="2">
    <name type="scientific">Aspergillus niger</name>
    <dbReference type="NCBI Taxonomy" id="5061"/>
    <lineage>
        <taxon>Eukaryota</taxon>
        <taxon>Fungi</taxon>
        <taxon>Dikarya</taxon>
        <taxon>Ascomycota</taxon>
        <taxon>Pezizomycotina</taxon>
        <taxon>Eurotiomycetes</taxon>
        <taxon>Eurotiomycetidae</taxon>
        <taxon>Eurotiales</taxon>
        <taxon>Aspergillaceae</taxon>
        <taxon>Aspergillus</taxon>
        <taxon>Aspergillus subgen. Circumdati</taxon>
    </lineage>
</organism>
<accession>A0AAJ8BPW2</accession>
<dbReference type="AlphaFoldDB" id="A0AAJ8BPW2"/>
<proteinExistence type="predicted"/>
<name>A0AAJ8BPW2_ASPNG</name>
<reference evidence="2" key="1">
    <citation type="submission" date="2025-02" db="EMBL/GenBank/DDBJ databases">
        <authorList>
            <consortium name="NCBI Genome Project"/>
        </authorList>
    </citation>
    <scope>NUCLEOTIDE SEQUENCE</scope>
</reference>
<evidence type="ECO:0000313" key="2">
    <source>
        <dbReference type="RefSeq" id="XP_059601064.1"/>
    </source>
</evidence>
<feature type="compositionally biased region" description="Gly residues" evidence="1">
    <location>
        <begin position="1"/>
        <end position="11"/>
    </location>
</feature>
<dbReference type="KEGG" id="ang:An07g08680"/>
<protein>
    <submittedName>
        <fullName evidence="2">Uncharacterized protein</fullName>
    </submittedName>
</protein>
<evidence type="ECO:0000256" key="1">
    <source>
        <dbReference type="SAM" id="MobiDB-lite"/>
    </source>
</evidence>
<gene>
    <name evidence="2" type="ORF">An07g08680</name>
</gene>
<feature type="compositionally biased region" description="Basic and acidic residues" evidence="1">
    <location>
        <begin position="30"/>
        <end position="40"/>
    </location>
</feature>